<dbReference type="Proteomes" id="UP000216101">
    <property type="component" value="Unassembled WGS sequence"/>
</dbReference>
<dbReference type="STRING" id="1209072.GCA_000766945_00214"/>
<feature type="transmembrane region" description="Helical" evidence="8">
    <location>
        <begin position="160"/>
        <end position="181"/>
    </location>
</feature>
<evidence type="ECO:0000256" key="7">
    <source>
        <dbReference type="ARBA" id="ARBA00023136"/>
    </source>
</evidence>
<keyword evidence="4" id="KW-1003">Cell membrane</keyword>
<gene>
    <name evidence="9" type="ORF">CBP51_16075</name>
</gene>
<evidence type="ECO:0000256" key="4">
    <source>
        <dbReference type="ARBA" id="ARBA00022475"/>
    </source>
</evidence>
<dbReference type="InterPro" id="IPR038770">
    <property type="entry name" value="Na+/solute_symporter_sf"/>
</dbReference>
<dbReference type="GO" id="GO:0005886">
    <property type="term" value="C:plasma membrane"/>
    <property type="evidence" value="ECO:0007669"/>
    <property type="project" value="UniProtKB-SubCell"/>
</dbReference>
<keyword evidence="7 8" id="KW-0472">Membrane</keyword>
<feature type="transmembrane region" description="Helical" evidence="8">
    <location>
        <begin position="219"/>
        <end position="240"/>
    </location>
</feature>
<dbReference type="PANTHER" id="PTHR36838:SF1">
    <property type="entry name" value="SLR1864 PROTEIN"/>
    <property type="match status" value="1"/>
</dbReference>
<comment type="similarity">
    <text evidence="2">Belongs to the auxin efflux carrier (TC 2.A.69) family.</text>
</comment>
<protein>
    <submittedName>
        <fullName evidence="9">Transporter</fullName>
    </submittedName>
</protein>
<dbReference type="Pfam" id="PF03547">
    <property type="entry name" value="Mem_trans"/>
    <property type="match status" value="1"/>
</dbReference>
<feature type="transmembrane region" description="Helical" evidence="8">
    <location>
        <begin position="64"/>
        <end position="86"/>
    </location>
</feature>
<feature type="transmembrane region" description="Helical" evidence="8">
    <location>
        <begin position="106"/>
        <end position="139"/>
    </location>
</feature>
<dbReference type="RefSeq" id="WP_094985715.1">
    <property type="nucleotide sequence ID" value="NZ_NHNI01000002.1"/>
</dbReference>
<feature type="transmembrane region" description="Helical" evidence="8">
    <location>
        <begin position="273"/>
        <end position="295"/>
    </location>
</feature>
<evidence type="ECO:0000313" key="9">
    <source>
        <dbReference type="EMBL" id="OZY84687.1"/>
    </source>
</evidence>
<accession>A0A266Q486</accession>
<evidence type="ECO:0000256" key="5">
    <source>
        <dbReference type="ARBA" id="ARBA00022692"/>
    </source>
</evidence>
<evidence type="ECO:0000256" key="8">
    <source>
        <dbReference type="SAM" id="Phobius"/>
    </source>
</evidence>
<keyword evidence="10" id="KW-1185">Reference proteome</keyword>
<reference evidence="10" key="1">
    <citation type="submission" date="2017-05" db="EMBL/GenBank/DDBJ databases">
        <authorList>
            <person name="Barney B.M."/>
        </authorList>
    </citation>
    <scope>NUCLEOTIDE SEQUENCE [LARGE SCALE GENOMIC DNA]</scope>
    <source>
        <strain evidence="10">PSBB022</strain>
    </source>
</reference>
<comment type="caution">
    <text evidence="9">The sequence shown here is derived from an EMBL/GenBank/DDBJ whole genome shotgun (WGS) entry which is preliminary data.</text>
</comment>
<feature type="transmembrane region" description="Helical" evidence="8">
    <location>
        <begin position="33"/>
        <end position="52"/>
    </location>
</feature>
<dbReference type="AlphaFoldDB" id="A0A266Q486"/>
<feature type="transmembrane region" description="Helical" evidence="8">
    <location>
        <begin position="246"/>
        <end position="266"/>
    </location>
</feature>
<proteinExistence type="inferred from homology"/>
<evidence type="ECO:0000256" key="1">
    <source>
        <dbReference type="ARBA" id="ARBA00004651"/>
    </source>
</evidence>
<evidence type="ECO:0000256" key="6">
    <source>
        <dbReference type="ARBA" id="ARBA00022989"/>
    </source>
</evidence>
<keyword evidence="3" id="KW-0813">Transport</keyword>
<dbReference type="Gene3D" id="1.20.1530.20">
    <property type="match status" value="1"/>
</dbReference>
<dbReference type="InterPro" id="IPR004776">
    <property type="entry name" value="Mem_transp_PIN-like"/>
</dbReference>
<evidence type="ECO:0000256" key="3">
    <source>
        <dbReference type="ARBA" id="ARBA00022448"/>
    </source>
</evidence>
<comment type="subcellular location">
    <subcellularLocation>
        <location evidence="1">Cell membrane</location>
        <topology evidence="1">Multi-pass membrane protein</topology>
    </subcellularLocation>
</comment>
<keyword evidence="5 8" id="KW-0812">Transmembrane</keyword>
<dbReference type="PANTHER" id="PTHR36838">
    <property type="entry name" value="AUXIN EFFLUX CARRIER FAMILY PROTEIN"/>
    <property type="match status" value="1"/>
</dbReference>
<evidence type="ECO:0000256" key="2">
    <source>
        <dbReference type="ARBA" id="ARBA00010145"/>
    </source>
</evidence>
<organism evidence="9 10">
    <name type="scientific">Cellvibrio mixtus</name>
    <dbReference type="NCBI Taxonomy" id="39650"/>
    <lineage>
        <taxon>Bacteria</taxon>
        <taxon>Pseudomonadati</taxon>
        <taxon>Pseudomonadota</taxon>
        <taxon>Gammaproteobacteria</taxon>
        <taxon>Cellvibrionales</taxon>
        <taxon>Cellvibrionaceae</taxon>
        <taxon>Cellvibrio</taxon>
    </lineage>
</organism>
<keyword evidence="6 8" id="KW-1133">Transmembrane helix</keyword>
<dbReference type="GO" id="GO:0055085">
    <property type="term" value="P:transmembrane transport"/>
    <property type="evidence" value="ECO:0007669"/>
    <property type="project" value="InterPro"/>
</dbReference>
<name>A0A266Q486_9GAMM</name>
<feature type="transmembrane region" description="Helical" evidence="8">
    <location>
        <begin position="187"/>
        <end position="207"/>
    </location>
</feature>
<dbReference type="EMBL" id="NHNI01000002">
    <property type="protein sequence ID" value="OZY84687.1"/>
    <property type="molecule type" value="Genomic_DNA"/>
</dbReference>
<sequence length="296" mass="31738">MLSELLAILAPIVISVSAGFIWGKTGSDFPADFISRIVMNIGTPCLIISVMAKVDVQPSVMGQVALATAIIMSAMGLFGWALLRWMKLEISTYLPPLIFPNNGNMGLPLCLFAYGQTGLALALGSFMVMMVATFTVGLLLVSTSEGGIVKRVASIAKQPVIYAMAIAVLLLITDTELPRWISNTLDLLGGIAIPLMTIALGVSLATLRIHFWKRSLLFSLSRVGGGLLFGFIVCEFMGLTGTPRNVVLLQSAMPVAVFNYLLALRYNQKPEEVAAMVLVSTVIAFIGLPFLLLVIL</sequence>
<evidence type="ECO:0000313" key="10">
    <source>
        <dbReference type="Proteomes" id="UP000216101"/>
    </source>
</evidence>